<dbReference type="SFLD" id="SFLDS00003">
    <property type="entry name" value="Haloacid_Dehalogenase"/>
    <property type="match status" value="1"/>
</dbReference>
<dbReference type="EMBL" id="CYZX01000019">
    <property type="protein sequence ID" value="CUO90848.1"/>
    <property type="molecule type" value="Genomic_DNA"/>
</dbReference>
<dbReference type="SUPFAM" id="SSF56784">
    <property type="entry name" value="HAD-like"/>
    <property type="match status" value="1"/>
</dbReference>
<evidence type="ECO:0000313" key="1">
    <source>
        <dbReference type="EMBL" id="CUO90848.1"/>
    </source>
</evidence>
<dbReference type="EC" id="3.-.-.-" evidence="1"/>
<dbReference type="NCBIfam" id="TIGR01484">
    <property type="entry name" value="HAD-SF-IIB"/>
    <property type="match status" value="1"/>
</dbReference>
<reference evidence="1 2" key="1">
    <citation type="submission" date="2015-09" db="EMBL/GenBank/DDBJ databases">
        <authorList>
            <consortium name="Pathogen Informatics"/>
        </authorList>
    </citation>
    <scope>NUCLEOTIDE SEQUENCE [LARGE SCALE GENOMIC DNA]</scope>
    <source>
        <strain evidence="1 2">2789STDY5834856</strain>
    </source>
</reference>
<dbReference type="Proteomes" id="UP000095594">
    <property type="component" value="Unassembled WGS sequence"/>
</dbReference>
<organism evidence="1 2">
    <name type="scientific">Clostridium disporicum</name>
    <dbReference type="NCBI Taxonomy" id="84024"/>
    <lineage>
        <taxon>Bacteria</taxon>
        <taxon>Bacillati</taxon>
        <taxon>Bacillota</taxon>
        <taxon>Clostridia</taxon>
        <taxon>Eubacteriales</taxon>
        <taxon>Clostridiaceae</taxon>
        <taxon>Clostridium</taxon>
    </lineage>
</organism>
<dbReference type="GO" id="GO:0005829">
    <property type="term" value="C:cytosol"/>
    <property type="evidence" value="ECO:0007669"/>
    <property type="project" value="TreeGrafter"/>
</dbReference>
<name>A0A174IZS9_9CLOT</name>
<dbReference type="AlphaFoldDB" id="A0A174IZS9"/>
<dbReference type="Pfam" id="PF08282">
    <property type="entry name" value="Hydrolase_3"/>
    <property type="match status" value="1"/>
</dbReference>
<dbReference type="NCBIfam" id="TIGR00099">
    <property type="entry name" value="Cof-subfamily"/>
    <property type="match status" value="1"/>
</dbReference>
<dbReference type="InterPro" id="IPR000150">
    <property type="entry name" value="Cof"/>
</dbReference>
<dbReference type="GO" id="GO:0000287">
    <property type="term" value="F:magnesium ion binding"/>
    <property type="evidence" value="ECO:0007669"/>
    <property type="project" value="TreeGrafter"/>
</dbReference>
<dbReference type="InterPro" id="IPR023214">
    <property type="entry name" value="HAD_sf"/>
</dbReference>
<accession>A0A174IZS9</accession>
<gene>
    <name evidence="1" type="ORF">ERS852471_02579</name>
</gene>
<dbReference type="InterPro" id="IPR006379">
    <property type="entry name" value="HAD-SF_hydro_IIB"/>
</dbReference>
<dbReference type="PANTHER" id="PTHR10000:SF25">
    <property type="entry name" value="PHOSPHATASE YKRA-RELATED"/>
    <property type="match status" value="1"/>
</dbReference>
<dbReference type="RefSeq" id="WP_055267170.1">
    <property type="nucleotide sequence ID" value="NZ_CABIXQ010000019.1"/>
</dbReference>
<dbReference type="GO" id="GO:0016791">
    <property type="term" value="F:phosphatase activity"/>
    <property type="evidence" value="ECO:0007669"/>
    <property type="project" value="UniProtKB-ARBA"/>
</dbReference>
<evidence type="ECO:0000313" key="2">
    <source>
        <dbReference type="Proteomes" id="UP000095594"/>
    </source>
</evidence>
<dbReference type="PROSITE" id="PS01228">
    <property type="entry name" value="COF_1"/>
    <property type="match status" value="1"/>
</dbReference>
<protein>
    <submittedName>
        <fullName evidence="1">HAD-superfamily hydrolase, subfamily IIB</fullName>
        <ecNumber evidence="1">3.-.-.-</ecNumber>
    </submittedName>
</protein>
<dbReference type="SFLD" id="SFLDG01140">
    <property type="entry name" value="C2.B:_Phosphomannomutase_and_P"/>
    <property type="match status" value="1"/>
</dbReference>
<dbReference type="InterPro" id="IPR036412">
    <property type="entry name" value="HAD-like_sf"/>
</dbReference>
<dbReference type="Gene3D" id="3.40.50.1000">
    <property type="entry name" value="HAD superfamily/HAD-like"/>
    <property type="match status" value="1"/>
</dbReference>
<proteinExistence type="predicted"/>
<keyword evidence="1" id="KW-0378">Hydrolase</keyword>
<dbReference type="PANTHER" id="PTHR10000">
    <property type="entry name" value="PHOSPHOSERINE PHOSPHATASE"/>
    <property type="match status" value="1"/>
</dbReference>
<dbReference type="Gene3D" id="3.30.1240.10">
    <property type="match status" value="1"/>
</dbReference>
<dbReference type="OrthoDB" id="9810101at2"/>
<sequence>MSKKVIFLDVDGTLVNDNGVVPESAKDAVRQARNNGHYVFLCTGRSKAEIYDEIMEIGFDGVIGAAGGYIEVNNEIILHKKVNREDVEHLVNYFDKNNIDFYLESNGGLFASKNCKKTLNKLVFEGVDKDSKLYKELEKGIGQFIEALIEGEDLIRDDINKISFLDSETSIETIRDEFKDKFNVIHCTVPMFGENSGELSVPGVHKALAIEYLIEHLGLSKETTFAYGDGINDMEMLQYVNYGIAMGNANEALKEIACDITGTHDEDGIYNSFKKYRLI</sequence>